<dbReference type="Gene3D" id="2.10.60.10">
    <property type="entry name" value="CD59"/>
    <property type="match status" value="1"/>
</dbReference>
<dbReference type="GO" id="GO:0098552">
    <property type="term" value="C:side of membrane"/>
    <property type="evidence" value="ECO:0007669"/>
    <property type="project" value="UniProtKB-KW"/>
</dbReference>
<evidence type="ECO:0000256" key="1">
    <source>
        <dbReference type="SAM" id="SignalP"/>
    </source>
</evidence>
<proteinExistence type="predicted"/>
<dbReference type="AlphaFoldDB" id="A0A8C4GP85"/>
<dbReference type="GeneTree" id="ENSGT00730000112601"/>
<reference evidence="2" key="2">
    <citation type="submission" date="2025-09" db="UniProtKB">
        <authorList>
            <consortium name="Ensembl"/>
        </authorList>
    </citation>
    <scope>IDENTIFICATION</scope>
</reference>
<organism evidence="2 3">
    <name type="scientific">Dicentrarchus labrax</name>
    <name type="common">European seabass</name>
    <name type="synonym">Morone labrax</name>
    <dbReference type="NCBI Taxonomy" id="13489"/>
    <lineage>
        <taxon>Eukaryota</taxon>
        <taxon>Metazoa</taxon>
        <taxon>Chordata</taxon>
        <taxon>Craniata</taxon>
        <taxon>Vertebrata</taxon>
        <taxon>Euteleostomi</taxon>
        <taxon>Actinopterygii</taxon>
        <taxon>Neopterygii</taxon>
        <taxon>Teleostei</taxon>
        <taxon>Neoteleostei</taxon>
        <taxon>Acanthomorphata</taxon>
        <taxon>Eupercaria</taxon>
        <taxon>Moronidae</taxon>
        <taxon>Dicentrarchus</taxon>
    </lineage>
</organism>
<dbReference type="Proteomes" id="UP000694389">
    <property type="component" value="Unassembled WGS sequence"/>
</dbReference>
<evidence type="ECO:0000313" key="3">
    <source>
        <dbReference type="Proteomes" id="UP000694389"/>
    </source>
</evidence>
<name>A0A8C4GP85_DICLA</name>
<keyword evidence="1" id="KW-0732">Signal</keyword>
<dbReference type="Ensembl" id="ENSDLAT00005024927.2">
    <property type="protein sequence ID" value="ENSDLAP00005023291.2"/>
    <property type="gene ID" value="ENSDLAG00005010700.2"/>
</dbReference>
<dbReference type="SUPFAM" id="SSF57302">
    <property type="entry name" value="Snake toxin-like"/>
    <property type="match status" value="1"/>
</dbReference>
<reference evidence="2" key="1">
    <citation type="submission" date="2025-08" db="UniProtKB">
        <authorList>
            <consortium name="Ensembl"/>
        </authorList>
    </citation>
    <scope>IDENTIFICATION</scope>
</reference>
<evidence type="ECO:0000313" key="2">
    <source>
        <dbReference type="Ensembl" id="ENSDLAP00005023291.2"/>
    </source>
</evidence>
<feature type="signal peptide" evidence="1">
    <location>
        <begin position="1"/>
        <end position="18"/>
    </location>
</feature>
<evidence type="ECO:0008006" key="4">
    <source>
        <dbReference type="Google" id="ProtNLM"/>
    </source>
</evidence>
<accession>A0A8C4GP85</accession>
<keyword evidence="3" id="KW-1185">Reference proteome</keyword>
<sequence>MNTLTVFVSPGLSLLCYSCPEGSTESCEVQQECSQGEDSCLKLTSDCDFRTLGSRYYRLSSFTFSCCQSKLCNGPKKSGIGQTLKELLG</sequence>
<protein>
    <recommendedName>
        <fullName evidence="4">UPAR/Ly6 domain-containing protein</fullName>
    </recommendedName>
</protein>
<feature type="chain" id="PRO_5035769670" description="UPAR/Ly6 domain-containing protein" evidence="1">
    <location>
        <begin position="19"/>
        <end position="89"/>
    </location>
</feature>
<dbReference type="InterPro" id="IPR045860">
    <property type="entry name" value="Snake_toxin-like_sf"/>
</dbReference>